<keyword evidence="4" id="KW-1185">Reference proteome</keyword>
<gene>
    <name evidence="3" type="ORF">PSV3_00127</name>
</gene>
<dbReference type="InterPro" id="IPR013491">
    <property type="entry name" value="Tape_meas_N"/>
</dbReference>
<evidence type="ECO:0000259" key="2">
    <source>
        <dbReference type="Pfam" id="PF20155"/>
    </source>
</evidence>
<evidence type="ECO:0000313" key="3">
    <source>
        <dbReference type="EMBL" id="WBF76829.1"/>
    </source>
</evidence>
<protein>
    <recommendedName>
        <fullName evidence="2">Tape measure protein N-terminal domain-containing protein</fullName>
    </recommendedName>
</protein>
<dbReference type="NCBIfam" id="TIGR02675">
    <property type="entry name" value="tape_meas_nterm"/>
    <property type="match status" value="1"/>
</dbReference>
<name>A0AAE9VW24_9CAUD</name>
<reference evidence="3 4" key="1">
    <citation type="submission" date="2022-10" db="EMBL/GenBank/DDBJ databases">
        <authorList>
            <person name="Li J.H."/>
            <person name="Ding Y.F."/>
            <person name="Wei Y.L."/>
        </authorList>
    </citation>
    <scope>NUCLEOTIDE SEQUENCE [LARGE SCALE GENOMIC DNA]</scope>
</reference>
<accession>A0AAE9VW24</accession>
<dbReference type="Pfam" id="PF20155">
    <property type="entry name" value="TMP_3"/>
    <property type="match status" value="1"/>
</dbReference>
<evidence type="ECO:0000313" key="4">
    <source>
        <dbReference type="Proteomes" id="UP001213034"/>
    </source>
</evidence>
<sequence length="128" mass="13926">MQNVTKSQEQVNTLTNELFELSNRTRAGIEETATAFTRFDRALAFMGKSQEDSLRMTETINKALIVSGATAQEASSALLQLSQGFNAGKLQGDEFRAVSENMPIVLDAVAKALNVPIFVAAFAGLQRR</sequence>
<dbReference type="EMBL" id="OP712466">
    <property type="protein sequence ID" value="WBF76829.1"/>
    <property type="molecule type" value="Genomic_DNA"/>
</dbReference>
<feature type="domain" description="Tape measure protein N-terminal" evidence="2">
    <location>
        <begin position="1"/>
        <end position="116"/>
    </location>
</feature>
<dbReference type="GO" id="GO:0098003">
    <property type="term" value="P:viral tail assembly"/>
    <property type="evidence" value="ECO:0007669"/>
    <property type="project" value="UniProtKB-KW"/>
</dbReference>
<organism evidence="3 4">
    <name type="scientific">Pseudomonas phage PSV3</name>
    <dbReference type="NCBI Taxonomy" id="3003632"/>
    <lineage>
        <taxon>Viruses</taxon>
        <taxon>Duplodnaviria</taxon>
        <taxon>Heunggongvirae</taxon>
        <taxon>Uroviricota</taxon>
        <taxon>Caudoviricetes</taxon>
        <taxon>Jondennisvirinae</taxon>
        <taxon>Septimatrevirus</taxon>
    </lineage>
</organism>
<proteinExistence type="predicted"/>
<dbReference type="Proteomes" id="UP001213034">
    <property type="component" value="Segment"/>
</dbReference>
<evidence type="ECO:0000256" key="1">
    <source>
        <dbReference type="ARBA" id="ARBA00022465"/>
    </source>
</evidence>
<keyword evidence="1" id="KW-1245">Viral tail assembly</keyword>
<keyword evidence="1" id="KW-1188">Viral release from host cell</keyword>